<evidence type="ECO:0000313" key="2">
    <source>
        <dbReference type="Proteomes" id="UP000887116"/>
    </source>
</evidence>
<evidence type="ECO:0000313" key="1">
    <source>
        <dbReference type="EMBL" id="GFQ90459.1"/>
    </source>
</evidence>
<keyword evidence="2" id="KW-1185">Reference proteome</keyword>
<proteinExistence type="predicted"/>
<dbReference type="AlphaFoldDB" id="A0A8X6HPH4"/>
<name>A0A8X6HPH4_TRICU</name>
<comment type="caution">
    <text evidence="1">The sequence shown here is derived from an EMBL/GenBank/DDBJ whole genome shotgun (WGS) entry which is preliminary data.</text>
</comment>
<gene>
    <name evidence="1" type="ORF">TNCT_618911</name>
</gene>
<organism evidence="1 2">
    <name type="scientific">Trichonephila clavata</name>
    <name type="common">Joro spider</name>
    <name type="synonym">Nephila clavata</name>
    <dbReference type="NCBI Taxonomy" id="2740835"/>
    <lineage>
        <taxon>Eukaryota</taxon>
        <taxon>Metazoa</taxon>
        <taxon>Ecdysozoa</taxon>
        <taxon>Arthropoda</taxon>
        <taxon>Chelicerata</taxon>
        <taxon>Arachnida</taxon>
        <taxon>Araneae</taxon>
        <taxon>Araneomorphae</taxon>
        <taxon>Entelegynae</taxon>
        <taxon>Araneoidea</taxon>
        <taxon>Nephilidae</taxon>
        <taxon>Trichonephila</taxon>
    </lineage>
</organism>
<protein>
    <submittedName>
        <fullName evidence="1">Uncharacterized protein</fullName>
    </submittedName>
</protein>
<dbReference type="Proteomes" id="UP000887116">
    <property type="component" value="Unassembled WGS sequence"/>
</dbReference>
<dbReference type="EMBL" id="BMAO01003832">
    <property type="protein sequence ID" value="GFQ90459.1"/>
    <property type="molecule type" value="Genomic_DNA"/>
</dbReference>
<accession>A0A8X6HPH4</accession>
<sequence length="78" mass="9314">MIQSYLVDADDFRLKFDEESRLPYGHHVRPNLFILKHYIEQYRNDRKKEQLPWNLGMLHSSVKDGMLSSQEYSSLINA</sequence>
<reference evidence="1" key="1">
    <citation type="submission" date="2020-07" db="EMBL/GenBank/DDBJ databases">
        <title>Multicomponent nature underlies the extraordinary mechanical properties of spider dragline silk.</title>
        <authorList>
            <person name="Kono N."/>
            <person name="Nakamura H."/>
            <person name="Mori M."/>
            <person name="Yoshida Y."/>
            <person name="Ohtoshi R."/>
            <person name="Malay A.D."/>
            <person name="Moran D.A.P."/>
            <person name="Tomita M."/>
            <person name="Numata K."/>
            <person name="Arakawa K."/>
        </authorList>
    </citation>
    <scope>NUCLEOTIDE SEQUENCE</scope>
</reference>